<dbReference type="AlphaFoldDB" id="A0A220VEI7"/>
<evidence type="ECO:0000256" key="2">
    <source>
        <dbReference type="ARBA" id="ARBA00004673"/>
    </source>
</evidence>
<dbReference type="InterPro" id="IPR009056">
    <property type="entry name" value="Cyt_c-like_dom"/>
</dbReference>
<dbReference type="GO" id="GO:0005886">
    <property type="term" value="C:plasma membrane"/>
    <property type="evidence" value="ECO:0007669"/>
    <property type="project" value="UniProtKB-SubCell"/>
</dbReference>
<feature type="transmembrane region" description="Helical" evidence="22">
    <location>
        <begin position="7"/>
        <end position="27"/>
    </location>
</feature>
<keyword evidence="12 19" id="KW-0375">Hydrogen ion transport</keyword>
<keyword evidence="15 19" id="KW-0560">Oxidoreductase</keyword>
<feature type="domain" description="Cytochrome c" evidence="23">
    <location>
        <begin position="240"/>
        <end position="320"/>
    </location>
</feature>
<keyword evidence="14 22" id="KW-1133">Transmembrane helix</keyword>
<keyword evidence="9 22" id="KW-0812">Transmembrane</keyword>
<evidence type="ECO:0000256" key="15">
    <source>
        <dbReference type="ARBA" id="ARBA00023002"/>
    </source>
</evidence>
<dbReference type="PANTHER" id="PTHR33751">
    <property type="entry name" value="CBB3-TYPE CYTOCHROME C OXIDASE SUBUNIT FIXP"/>
    <property type="match status" value="1"/>
</dbReference>
<keyword evidence="13 19" id="KW-0249">Electron transport</keyword>
<dbReference type="PROSITE" id="PS51007">
    <property type="entry name" value="CYTC"/>
    <property type="match status" value="2"/>
</dbReference>
<evidence type="ECO:0000256" key="1">
    <source>
        <dbReference type="ARBA" id="ARBA00004533"/>
    </source>
</evidence>
<dbReference type="GO" id="GO:0020037">
    <property type="term" value="F:heme binding"/>
    <property type="evidence" value="ECO:0007669"/>
    <property type="project" value="InterPro"/>
</dbReference>
<comment type="function">
    <text evidence="19">C-type cytochrome. Part of the cbb3-type cytochrome c oxidase complex.</text>
</comment>
<name>A0A220VEI7_9GAMM</name>
<dbReference type="GO" id="GO:0005506">
    <property type="term" value="F:iron ion binding"/>
    <property type="evidence" value="ECO:0007669"/>
    <property type="project" value="InterPro"/>
</dbReference>
<dbReference type="GO" id="GO:0009055">
    <property type="term" value="F:electron transfer activity"/>
    <property type="evidence" value="ECO:0007669"/>
    <property type="project" value="InterPro"/>
</dbReference>
<dbReference type="Gene3D" id="1.10.760.10">
    <property type="entry name" value="Cytochrome c-like domain"/>
    <property type="match status" value="2"/>
</dbReference>
<evidence type="ECO:0000256" key="16">
    <source>
        <dbReference type="ARBA" id="ARBA00023004"/>
    </source>
</evidence>
<comment type="subunit">
    <text evidence="19">Component of the cbb3-type cytochrome c oxidase.</text>
</comment>
<keyword evidence="18 19" id="KW-0472">Membrane</keyword>
<dbReference type="InterPro" id="IPR008168">
    <property type="entry name" value="Cyt_C_IC"/>
</dbReference>
<dbReference type="KEGG" id="pmai:CF386_07145"/>
<keyword evidence="5 19" id="KW-1003">Cell membrane</keyword>
<dbReference type="RefSeq" id="WP_089073693.1">
    <property type="nucleotide sequence ID" value="NZ_CBCSAM010000001.1"/>
</dbReference>
<feature type="transmembrane region" description="Helical" evidence="22">
    <location>
        <begin position="57"/>
        <end position="76"/>
    </location>
</feature>
<evidence type="ECO:0000256" key="20">
    <source>
        <dbReference type="PIRSR" id="PIRSR000006-1"/>
    </source>
</evidence>
<sequence length="338" mass="38633">MNVFWDLWVIFFTVITLLFIAVLIIYINKNICDVPEGQEMDHEYDGIKEINNPLPSWWVKMFWMTIIFAVIYMLLYPSFSNFKGILNWQSSEKNISSKHDIIESLKHADKTNVWDGYIAEMKLAEQKYDKVLKKILYDDNGKKKNITELVQNLDAIQIGQNLFEQNCSQCHGVNAQGQKSFPNLTDSDWIHGDSLEQITNIIKNGKVNRMPPWQNTFTNTQIKDLVSYVLSLSGRTVNLQSAESGKKLFTACAGCHGISGQGNITLGAPNLTDQNWLYGGSRDDVYHSIALGRKGVMPAWGDILSENKILLIIAYIKHFQYLDIVQKENKLNDKKEKS</sequence>
<dbReference type="InterPro" id="IPR036909">
    <property type="entry name" value="Cyt_c-like_dom_sf"/>
</dbReference>
<evidence type="ECO:0000256" key="22">
    <source>
        <dbReference type="SAM" id="Phobius"/>
    </source>
</evidence>
<dbReference type="InterPro" id="IPR050597">
    <property type="entry name" value="Cytochrome_c_Oxidase_Subunit"/>
</dbReference>
<dbReference type="Pfam" id="PF13442">
    <property type="entry name" value="Cytochrome_CBB3"/>
    <property type="match status" value="2"/>
</dbReference>
<evidence type="ECO:0000256" key="12">
    <source>
        <dbReference type="ARBA" id="ARBA00022781"/>
    </source>
</evidence>
<keyword evidence="4 19" id="KW-0813">Transport</keyword>
<evidence type="ECO:0000256" key="13">
    <source>
        <dbReference type="ARBA" id="ARBA00022982"/>
    </source>
</evidence>
<keyword evidence="10 19" id="KW-0479">Metal-binding</keyword>
<evidence type="ECO:0000256" key="19">
    <source>
        <dbReference type="PIRNR" id="PIRNR000006"/>
    </source>
</evidence>
<feature type="binding site" description="covalent" evidence="21">
    <location>
        <position position="170"/>
    </location>
    <ligand>
        <name>heme c</name>
        <dbReference type="ChEBI" id="CHEBI:61717"/>
        <label>1</label>
    </ligand>
</feature>
<evidence type="ECO:0000259" key="23">
    <source>
        <dbReference type="PROSITE" id="PS51007"/>
    </source>
</evidence>
<keyword evidence="8 19" id="KW-0679">Respiratory chain</keyword>
<feature type="binding site" description="covalent" evidence="21">
    <location>
        <position position="255"/>
    </location>
    <ligand>
        <name>heme c</name>
        <dbReference type="ChEBI" id="CHEBI:61717"/>
        <label>2</label>
    </ligand>
</feature>
<comment type="similarity">
    <text evidence="3 19">Belongs to the CcoP / FixP family.</text>
</comment>
<feature type="domain" description="Cytochrome c" evidence="23">
    <location>
        <begin position="154"/>
        <end position="233"/>
    </location>
</feature>
<evidence type="ECO:0000256" key="18">
    <source>
        <dbReference type="ARBA" id="ARBA00023136"/>
    </source>
</evidence>
<dbReference type="PIRSF" id="PIRSF000006">
    <property type="entry name" value="Cbb3-Cox_fixP"/>
    <property type="match status" value="1"/>
</dbReference>
<dbReference type="GO" id="GO:0006119">
    <property type="term" value="P:oxidative phosphorylation"/>
    <property type="evidence" value="ECO:0007669"/>
    <property type="project" value="UniProtKB-UniPathway"/>
</dbReference>
<dbReference type="GO" id="GO:1902600">
    <property type="term" value="P:proton transmembrane transport"/>
    <property type="evidence" value="ECO:0007669"/>
    <property type="project" value="UniProtKB-KW"/>
</dbReference>
<evidence type="ECO:0000256" key="4">
    <source>
        <dbReference type="ARBA" id="ARBA00022448"/>
    </source>
</evidence>
<keyword evidence="16 19" id="KW-0408">Iron</keyword>
<evidence type="ECO:0000256" key="10">
    <source>
        <dbReference type="ARBA" id="ARBA00022723"/>
    </source>
</evidence>
<dbReference type="Gene3D" id="6.10.280.130">
    <property type="match status" value="1"/>
</dbReference>
<evidence type="ECO:0000256" key="21">
    <source>
        <dbReference type="PIRSR" id="PIRSR000006-2"/>
    </source>
</evidence>
<evidence type="ECO:0000256" key="9">
    <source>
        <dbReference type="ARBA" id="ARBA00022692"/>
    </source>
</evidence>
<dbReference type="PANTHER" id="PTHR33751:SF1">
    <property type="entry name" value="CBB3-TYPE CYTOCHROME C OXIDASE SUBUNIT FIXP"/>
    <property type="match status" value="1"/>
</dbReference>
<organism evidence="24 25">
    <name type="scientific">Paraphotobacterium marinum</name>
    <dbReference type="NCBI Taxonomy" id="1755811"/>
    <lineage>
        <taxon>Bacteria</taxon>
        <taxon>Pseudomonadati</taxon>
        <taxon>Pseudomonadota</taxon>
        <taxon>Gammaproteobacteria</taxon>
        <taxon>Vibrionales</taxon>
        <taxon>Vibrionaceae</taxon>
        <taxon>Paraphotobacterium</taxon>
    </lineage>
</organism>
<feature type="binding site" description="covalent" evidence="21">
    <location>
        <position position="252"/>
    </location>
    <ligand>
        <name>heme c</name>
        <dbReference type="ChEBI" id="CHEBI:61717"/>
        <label>2</label>
    </ligand>
</feature>
<keyword evidence="17 19" id="KW-0406">Ion transport</keyword>
<evidence type="ECO:0000256" key="5">
    <source>
        <dbReference type="ARBA" id="ARBA00022475"/>
    </source>
</evidence>
<dbReference type="InterPro" id="IPR004678">
    <property type="entry name" value="Cyt_c_oxidase_cbb3_su3"/>
</dbReference>
<feature type="binding site" description="axial binding residue" evidence="20">
    <location>
        <position position="210"/>
    </location>
    <ligand>
        <name>heme c</name>
        <dbReference type="ChEBI" id="CHEBI:61717"/>
        <label>2</label>
    </ligand>
    <ligandPart>
        <name>Fe</name>
        <dbReference type="ChEBI" id="CHEBI:18248"/>
    </ligandPart>
</feature>
<feature type="binding site" description="axial binding residue" evidence="20">
    <location>
        <position position="256"/>
    </location>
    <ligand>
        <name>heme c</name>
        <dbReference type="ChEBI" id="CHEBI:61717"/>
        <label>2</label>
    </ligand>
    <ligandPart>
        <name>Fe</name>
        <dbReference type="ChEBI" id="CHEBI:18248"/>
    </ligandPart>
</feature>
<dbReference type="GO" id="GO:0016491">
    <property type="term" value="F:oxidoreductase activity"/>
    <property type="evidence" value="ECO:0007669"/>
    <property type="project" value="UniProtKB-KW"/>
</dbReference>
<protein>
    <recommendedName>
        <fullName evidence="19">Cbb3-type cytochrome c oxidase subunit</fullName>
    </recommendedName>
</protein>
<accession>A0A220VEI7</accession>
<dbReference type="PRINTS" id="PR00605">
    <property type="entry name" value="CYTCHROMECIC"/>
</dbReference>
<keyword evidence="6 19" id="KW-0997">Cell inner membrane</keyword>
<evidence type="ECO:0000256" key="3">
    <source>
        <dbReference type="ARBA" id="ARBA00006113"/>
    </source>
</evidence>
<comment type="cofactor">
    <cofactor evidence="19 21">
        <name>heme c</name>
        <dbReference type="ChEBI" id="CHEBI:61717"/>
    </cofactor>
    <text evidence="19 21">Binds 2 heme C groups per subunit.</text>
</comment>
<gene>
    <name evidence="24" type="ORF">CF386_07145</name>
</gene>
<keyword evidence="11" id="KW-0677">Repeat</keyword>
<reference evidence="24 25" key="1">
    <citation type="journal article" date="2016" name="Int. J. Syst. Evol. Microbiol.">
        <title>Paraphotobacterium marinum gen. nov., sp. nov., a member of the family Vibrionaceae, isolated from surface seawater.</title>
        <authorList>
            <person name="Huang Z."/>
            <person name="Dong C."/>
            <person name="Shao Z."/>
        </authorList>
    </citation>
    <scope>NUCLEOTIDE SEQUENCE [LARGE SCALE GENOMIC DNA]</scope>
    <source>
        <strain evidence="24 25">NSCS20N07D</strain>
    </source>
</reference>
<evidence type="ECO:0000256" key="11">
    <source>
        <dbReference type="ARBA" id="ARBA00022737"/>
    </source>
</evidence>
<evidence type="ECO:0000256" key="6">
    <source>
        <dbReference type="ARBA" id="ARBA00022519"/>
    </source>
</evidence>
<evidence type="ECO:0000256" key="7">
    <source>
        <dbReference type="ARBA" id="ARBA00022617"/>
    </source>
</evidence>
<dbReference type="InterPro" id="IPR038414">
    <property type="entry name" value="CcoP_N_sf"/>
</dbReference>
<comment type="pathway">
    <text evidence="2 19">Energy metabolism; oxidative phosphorylation.</text>
</comment>
<dbReference type="UniPathway" id="UPA00705"/>
<dbReference type="EMBL" id="CP022355">
    <property type="protein sequence ID" value="ASK78785.1"/>
    <property type="molecule type" value="Genomic_DNA"/>
</dbReference>
<dbReference type="InterPro" id="IPR032858">
    <property type="entry name" value="CcoP_N"/>
</dbReference>
<dbReference type="OrthoDB" id="9811281at2"/>
<keyword evidence="25" id="KW-1185">Reference proteome</keyword>
<evidence type="ECO:0000256" key="14">
    <source>
        <dbReference type="ARBA" id="ARBA00022989"/>
    </source>
</evidence>
<feature type="binding site" description="covalent" evidence="21">
    <location>
        <position position="167"/>
    </location>
    <ligand>
        <name>heme c</name>
        <dbReference type="ChEBI" id="CHEBI:61717"/>
        <label>1</label>
    </ligand>
</feature>
<dbReference type="Pfam" id="PF14715">
    <property type="entry name" value="FixP_N"/>
    <property type="match status" value="1"/>
</dbReference>
<evidence type="ECO:0000256" key="8">
    <source>
        <dbReference type="ARBA" id="ARBA00022660"/>
    </source>
</evidence>
<proteinExistence type="inferred from homology"/>
<keyword evidence="7 19" id="KW-0349">Heme</keyword>
<dbReference type="SUPFAM" id="SSF46626">
    <property type="entry name" value="Cytochrome c"/>
    <property type="match status" value="2"/>
</dbReference>
<dbReference type="Proteomes" id="UP000242175">
    <property type="component" value="Chromosome large"/>
</dbReference>
<comment type="subcellular location">
    <subcellularLocation>
        <location evidence="1 19">Cell inner membrane</location>
    </subcellularLocation>
</comment>
<evidence type="ECO:0000256" key="17">
    <source>
        <dbReference type="ARBA" id="ARBA00023065"/>
    </source>
</evidence>
<feature type="binding site" description="axial binding residue" evidence="20">
    <location>
        <position position="297"/>
    </location>
    <ligand>
        <name>heme c</name>
        <dbReference type="ChEBI" id="CHEBI:61717"/>
        <label>1</label>
    </ligand>
    <ligandPart>
        <name>Fe</name>
        <dbReference type="ChEBI" id="CHEBI:18248"/>
    </ligandPart>
</feature>
<feature type="binding site" description="axial binding residue" evidence="20">
    <location>
        <position position="171"/>
    </location>
    <ligand>
        <name>heme c</name>
        <dbReference type="ChEBI" id="CHEBI:61717"/>
        <label>1</label>
    </ligand>
    <ligandPart>
        <name>Fe</name>
        <dbReference type="ChEBI" id="CHEBI:18248"/>
    </ligandPart>
</feature>
<evidence type="ECO:0000313" key="25">
    <source>
        <dbReference type="Proteomes" id="UP000242175"/>
    </source>
</evidence>
<evidence type="ECO:0000313" key="24">
    <source>
        <dbReference type="EMBL" id="ASK78785.1"/>
    </source>
</evidence>